<accession>A0A6J0PL99</accession>
<name>A0A6J0PL99_ELAGV</name>
<dbReference type="InParanoid" id="A0A6J0PL99"/>
<keyword evidence="5" id="KW-1185">Reference proteome</keyword>
<dbReference type="OrthoDB" id="2735536at2759"/>
<sequence length="400" mass="45119">MATIHGVTPKKPKPPHHAKRSRSPLSVTNTWNWAQPLIFLSCSADDLGFQLWPDIASNALYNLNFFFYRGVDFQSSYKHNSSTKPLVLVNVAGDVSRKKDIEKALHGADCVFHLASYGMSGKEMLQARHVDEVIINGTCNVLDVCHEFGIKRLVYISTYNVVFGGKEIVNRNEALPYFLFDDHIDPYVRSKSVAEQLVLKSNGRPSKKKNGVRLYTCAIRPAGIYGPGEERHLPRILSLAKMGLLLFKVGSPSVKTDWVYVENLVLALISPSMGLLDDILGREGQPVTAGQPYFISDDWCDPLLFNSENKAGAWLCTYGEPSRWFSCNYSILAGKKKERIRWANYVCVAFCCNRDVSIVFRCFPAPSWTSRLGESLQSFYISINVDHQTRLSWISSFARW</sequence>
<feature type="domain" description="3-beta hydroxysteroid dehydrogenase/isomerase" evidence="4">
    <location>
        <begin position="73"/>
        <end position="298"/>
    </location>
</feature>
<feature type="region of interest" description="Disordered" evidence="3">
    <location>
        <begin position="1"/>
        <end position="23"/>
    </location>
</feature>
<comment type="similarity">
    <text evidence="2">Belongs to the 3-beta-HSD family.</text>
</comment>
<gene>
    <name evidence="6" type="primary">LOC105049483</name>
</gene>
<evidence type="ECO:0000259" key="4">
    <source>
        <dbReference type="Pfam" id="PF01073"/>
    </source>
</evidence>
<evidence type="ECO:0000313" key="5">
    <source>
        <dbReference type="Proteomes" id="UP000504607"/>
    </source>
</evidence>
<dbReference type="Gene3D" id="3.40.50.720">
    <property type="entry name" value="NAD(P)-binding Rossmann-like Domain"/>
    <property type="match status" value="1"/>
</dbReference>
<feature type="compositionally biased region" description="Basic residues" evidence="3">
    <location>
        <begin position="8"/>
        <end position="22"/>
    </location>
</feature>
<organism evidence="5 6">
    <name type="scientific">Elaeis guineensis var. tenera</name>
    <name type="common">Oil palm</name>
    <dbReference type="NCBI Taxonomy" id="51953"/>
    <lineage>
        <taxon>Eukaryota</taxon>
        <taxon>Viridiplantae</taxon>
        <taxon>Streptophyta</taxon>
        <taxon>Embryophyta</taxon>
        <taxon>Tracheophyta</taxon>
        <taxon>Spermatophyta</taxon>
        <taxon>Magnoliopsida</taxon>
        <taxon>Liliopsida</taxon>
        <taxon>Arecaceae</taxon>
        <taxon>Arecoideae</taxon>
        <taxon>Cocoseae</taxon>
        <taxon>Elaeidinae</taxon>
        <taxon>Elaeis</taxon>
    </lineage>
</organism>
<evidence type="ECO:0000256" key="2">
    <source>
        <dbReference type="RuleBase" id="RU004475"/>
    </source>
</evidence>
<dbReference type="GO" id="GO:0006694">
    <property type="term" value="P:steroid biosynthetic process"/>
    <property type="evidence" value="ECO:0007669"/>
    <property type="project" value="InterPro"/>
</dbReference>
<dbReference type="GO" id="GO:0016616">
    <property type="term" value="F:oxidoreductase activity, acting on the CH-OH group of donors, NAD or NADP as acceptor"/>
    <property type="evidence" value="ECO:0007669"/>
    <property type="project" value="InterPro"/>
</dbReference>
<dbReference type="PANTHER" id="PTHR10366">
    <property type="entry name" value="NAD DEPENDENT EPIMERASE/DEHYDRATASE"/>
    <property type="match status" value="1"/>
</dbReference>
<dbReference type="Pfam" id="PF01073">
    <property type="entry name" value="3Beta_HSD"/>
    <property type="match status" value="1"/>
</dbReference>
<dbReference type="Proteomes" id="UP000504607">
    <property type="component" value="Chromosome 8"/>
</dbReference>
<evidence type="ECO:0000256" key="1">
    <source>
        <dbReference type="ARBA" id="ARBA00023002"/>
    </source>
</evidence>
<dbReference type="InterPro" id="IPR050425">
    <property type="entry name" value="NAD(P)_dehydrat-like"/>
</dbReference>
<dbReference type="InterPro" id="IPR036291">
    <property type="entry name" value="NAD(P)-bd_dom_sf"/>
</dbReference>
<dbReference type="SUPFAM" id="SSF51735">
    <property type="entry name" value="NAD(P)-binding Rossmann-fold domains"/>
    <property type="match status" value="1"/>
</dbReference>
<protein>
    <submittedName>
        <fullName evidence="6">Short-chain dehydrogenase/reductase family 42E member 1</fullName>
    </submittedName>
</protein>
<dbReference type="PANTHER" id="PTHR10366:SF355">
    <property type="entry name" value="3-BETA HYDROXYSTEROID DEHYDROGENASE_ISOMERASE DOMAIN-CONTAINING PROTEIN"/>
    <property type="match status" value="1"/>
</dbReference>
<evidence type="ECO:0000256" key="3">
    <source>
        <dbReference type="SAM" id="MobiDB-lite"/>
    </source>
</evidence>
<evidence type="ECO:0000313" key="6">
    <source>
        <dbReference type="RefSeq" id="XP_019707769.1"/>
    </source>
</evidence>
<proteinExistence type="inferred from homology"/>
<dbReference type="RefSeq" id="XP_019707769.1">
    <property type="nucleotide sequence ID" value="XM_019852210.2"/>
</dbReference>
<reference evidence="6" key="1">
    <citation type="submission" date="2025-08" db="UniProtKB">
        <authorList>
            <consortium name="RefSeq"/>
        </authorList>
    </citation>
    <scope>IDENTIFICATION</scope>
</reference>
<dbReference type="AlphaFoldDB" id="A0A6J0PL99"/>
<dbReference type="InterPro" id="IPR002225">
    <property type="entry name" value="3Beta_OHSteriod_DH/Estase"/>
</dbReference>
<keyword evidence="1 2" id="KW-0560">Oxidoreductase</keyword>